<reference evidence="1" key="2">
    <citation type="journal article" date="2015" name="Data Brief">
        <title>Shoot transcriptome of the giant reed, Arundo donax.</title>
        <authorList>
            <person name="Barrero R.A."/>
            <person name="Guerrero F.D."/>
            <person name="Moolhuijzen P."/>
            <person name="Goolsby J.A."/>
            <person name="Tidwell J."/>
            <person name="Bellgard S.E."/>
            <person name="Bellgard M.I."/>
        </authorList>
    </citation>
    <scope>NUCLEOTIDE SEQUENCE</scope>
    <source>
        <tissue evidence="1">Shoot tissue taken approximately 20 cm above the soil surface</tissue>
    </source>
</reference>
<evidence type="ECO:0000313" key="1">
    <source>
        <dbReference type="EMBL" id="JAD20960.1"/>
    </source>
</evidence>
<accession>A0A0A8Y786</accession>
<dbReference type="EMBL" id="GBRH01276935">
    <property type="protein sequence ID" value="JAD20960.1"/>
    <property type="molecule type" value="Transcribed_RNA"/>
</dbReference>
<sequence>MGNWDMEAADGFGVMDDNFLNSTGDFLFPQDMNNGRE</sequence>
<organism evidence="1">
    <name type="scientific">Arundo donax</name>
    <name type="common">Giant reed</name>
    <name type="synonym">Donax arundinaceus</name>
    <dbReference type="NCBI Taxonomy" id="35708"/>
    <lineage>
        <taxon>Eukaryota</taxon>
        <taxon>Viridiplantae</taxon>
        <taxon>Streptophyta</taxon>
        <taxon>Embryophyta</taxon>
        <taxon>Tracheophyta</taxon>
        <taxon>Spermatophyta</taxon>
        <taxon>Magnoliopsida</taxon>
        <taxon>Liliopsida</taxon>
        <taxon>Poales</taxon>
        <taxon>Poaceae</taxon>
        <taxon>PACMAD clade</taxon>
        <taxon>Arundinoideae</taxon>
        <taxon>Arundineae</taxon>
        <taxon>Arundo</taxon>
    </lineage>
</organism>
<name>A0A0A8Y786_ARUDO</name>
<protein>
    <submittedName>
        <fullName evidence="1">Uncharacterized protein</fullName>
    </submittedName>
</protein>
<reference evidence="1" key="1">
    <citation type="submission" date="2014-09" db="EMBL/GenBank/DDBJ databases">
        <authorList>
            <person name="Magalhaes I.L.F."/>
            <person name="Oliveira U."/>
            <person name="Santos F.R."/>
            <person name="Vidigal T.H.D.A."/>
            <person name="Brescovit A.D."/>
            <person name="Santos A.J."/>
        </authorList>
    </citation>
    <scope>NUCLEOTIDE SEQUENCE</scope>
    <source>
        <tissue evidence="1">Shoot tissue taken approximately 20 cm above the soil surface</tissue>
    </source>
</reference>
<proteinExistence type="predicted"/>
<dbReference type="AlphaFoldDB" id="A0A0A8Y786"/>